<name>A0A1D9NZ46_9FIRM</name>
<dbReference type="RefSeq" id="WP_071175312.1">
    <property type="nucleotide sequence ID" value="NZ_CP017831.1"/>
</dbReference>
<keyword evidence="2" id="KW-1003">Cell membrane</keyword>
<evidence type="ECO:0000313" key="8">
    <source>
        <dbReference type="Proteomes" id="UP000179284"/>
    </source>
</evidence>
<protein>
    <recommendedName>
        <fullName evidence="9">Membrane protein involved in the export of O-antigen and teichoic acid</fullName>
    </recommendedName>
</protein>
<evidence type="ECO:0000256" key="6">
    <source>
        <dbReference type="SAM" id="Phobius"/>
    </source>
</evidence>
<evidence type="ECO:0000256" key="2">
    <source>
        <dbReference type="ARBA" id="ARBA00022475"/>
    </source>
</evidence>
<dbReference type="InterPro" id="IPR050833">
    <property type="entry name" value="Poly_Biosynth_Transport"/>
</dbReference>
<dbReference type="PANTHER" id="PTHR30250:SF11">
    <property type="entry name" value="O-ANTIGEN TRANSPORTER-RELATED"/>
    <property type="match status" value="1"/>
</dbReference>
<evidence type="ECO:0000313" key="7">
    <source>
        <dbReference type="EMBL" id="AOZ95543.1"/>
    </source>
</evidence>
<dbReference type="KEGG" id="bhu:bhn_I0509"/>
<feature type="transmembrane region" description="Helical" evidence="6">
    <location>
        <begin position="143"/>
        <end position="163"/>
    </location>
</feature>
<dbReference type="EMBL" id="CP017831">
    <property type="protein sequence ID" value="AOZ95543.1"/>
    <property type="molecule type" value="Genomic_DNA"/>
</dbReference>
<evidence type="ECO:0000256" key="3">
    <source>
        <dbReference type="ARBA" id="ARBA00022692"/>
    </source>
</evidence>
<feature type="transmembrane region" description="Helical" evidence="6">
    <location>
        <begin position="350"/>
        <end position="369"/>
    </location>
</feature>
<feature type="transmembrane region" description="Helical" evidence="6">
    <location>
        <begin position="16"/>
        <end position="34"/>
    </location>
</feature>
<evidence type="ECO:0008006" key="9">
    <source>
        <dbReference type="Google" id="ProtNLM"/>
    </source>
</evidence>
<reference evidence="8" key="1">
    <citation type="submission" date="2016-10" db="EMBL/GenBank/DDBJ databases">
        <title>The complete genome sequence of the rumen bacterium Butyrivibrio hungatei MB2003.</title>
        <authorList>
            <person name="Palevich N."/>
            <person name="Kelly W.J."/>
            <person name="Leahy S.C."/>
            <person name="Altermann E."/>
            <person name="Rakonjac J."/>
            <person name="Attwood G.T."/>
        </authorList>
    </citation>
    <scope>NUCLEOTIDE SEQUENCE [LARGE SCALE GENOMIC DNA]</scope>
    <source>
        <strain evidence="8">MB2003</strain>
    </source>
</reference>
<feature type="transmembrane region" description="Helical" evidence="6">
    <location>
        <begin position="169"/>
        <end position="188"/>
    </location>
</feature>
<evidence type="ECO:0000256" key="4">
    <source>
        <dbReference type="ARBA" id="ARBA00022989"/>
    </source>
</evidence>
<feature type="transmembrane region" description="Helical" evidence="6">
    <location>
        <begin position="375"/>
        <end position="394"/>
    </location>
</feature>
<dbReference type="PANTHER" id="PTHR30250">
    <property type="entry name" value="PST FAMILY PREDICTED COLANIC ACID TRANSPORTER"/>
    <property type="match status" value="1"/>
</dbReference>
<dbReference type="OrthoDB" id="2678093at2"/>
<feature type="transmembrane region" description="Helical" evidence="6">
    <location>
        <begin position="113"/>
        <end position="131"/>
    </location>
</feature>
<feature type="transmembrane region" description="Helical" evidence="6">
    <location>
        <begin position="46"/>
        <end position="67"/>
    </location>
</feature>
<evidence type="ECO:0000256" key="5">
    <source>
        <dbReference type="ARBA" id="ARBA00023136"/>
    </source>
</evidence>
<accession>A0A1D9NZ46</accession>
<organism evidence="7 8">
    <name type="scientific">Butyrivibrio hungatei</name>
    <dbReference type="NCBI Taxonomy" id="185008"/>
    <lineage>
        <taxon>Bacteria</taxon>
        <taxon>Bacillati</taxon>
        <taxon>Bacillota</taxon>
        <taxon>Clostridia</taxon>
        <taxon>Lachnospirales</taxon>
        <taxon>Lachnospiraceae</taxon>
        <taxon>Butyrivibrio</taxon>
    </lineage>
</organism>
<proteinExistence type="predicted"/>
<keyword evidence="4 6" id="KW-1133">Transmembrane helix</keyword>
<dbReference type="Proteomes" id="UP000179284">
    <property type="component" value="Chromosome I"/>
</dbReference>
<keyword evidence="3 6" id="KW-0812">Transmembrane</keyword>
<dbReference type="AlphaFoldDB" id="A0A1D9NZ46"/>
<feature type="transmembrane region" description="Helical" evidence="6">
    <location>
        <begin position="279"/>
        <end position="305"/>
    </location>
</feature>
<comment type="subcellular location">
    <subcellularLocation>
        <location evidence="1">Cell membrane</location>
        <topology evidence="1">Multi-pass membrane protein</topology>
    </subcellularLocation>
</comment>
<feature type="transmembrane region" description="Helical" evidence="6">
    <location>
        <begin position="88"/>
        <end position="107"/>
    </location>
</feature>
<feature type="transmembrane region" description="Helical" evidence="6">
    <location>
        <begin position="209"/>
        <end position="229"/>
    </location>
</feature>
<feature type="transmembrane region" description="Helical" evidence="6">
    <location>
        <begin position="241"/>
        <end position="267"/>
    </location>
</feature>
<dbReference type="GO" id="GO:0005886">
    <property type="term" value="C:plasma membrane"/>
    <property type="evidence" value="ECO:0007669"/>
    <property type="project" value="UniProtKB-SubCell"/>
</dbReference>
<sequence length="411" mass="45781">MKSNNKKLVLNASKDFIFSVLALVIYNGVLQLLIYPRLETYVGADAFGTVLYLISAVSIMGAGFGTAGSYSRMVAKKDRTEANGDYNLFLLIITLISIPVTIGSLIAIHSLDLIQFIWVFVLMAITVARYYSDVEYRMNIKFLDYFLFFTSVSLGYILGLRLYRYTGNWVITILTGEVFGIIYTVVRGRIFRAPFTEISSSFKENMKSLFFISASNLLGALILHSDRILLRLAVGSREVTIYYTASLVGKIVAMLTTPLNGVIISYLTNYKIELNKKRFGIIAAAFLVLTVIGAICCTGVSYLFVQIMYPDVFEETVPYFFVANLGQILYFISGSLMVIIMSFSAEKLQLLINAVYAVAFCIVVIPMTYTLGLPGIAYGLVIVNLVRFGFTMILGMKKLNKIQKEAVSTDN</sequence>
<keyword evidence="8" id="KW-1185">Reference proteome</keyword>
<feature type="transmembrane region" description="Helical" evidence="6">
    <location>
        <begin position="317"/>
        <end position="343"/>
    </location>
</feature>
<evidence type="ECO:0000256" key="1">
    <source>
        <dbReference type="ARBA" id="ARBA00004651"/>
    </source>
</evidence>
<gene>
    <name evidence="7" type="ORF">bhn_I0509</name>
</gene>
<keyword evidence="5 6" id="KW-0472">Membrane</keyword>